<evidence type="ECO:0000313" key="2">
    <source>
        <dbReference type="Proteomes" id="UP001153332"/>
    </source>
</evidence>
<gene>
    <name evidence="1" type="ORF">O1611_g7173</name>
</gene>
<protein>
    <submittedName>
        <fullName evidence="1">Uncharacterized protein</fullName>
    </submittedName>
</protein>
<evidence type="ECO:0000313" key="1">
    <source>
        <dbReference type="EMBL" id="KAJ8126464.1"/>
    </source>
</evidence>
<accession>A0ACC2JGJ3</accession>
<dbReference type="EMBL" id="JAPUUL010001846">
    <property type="protein sequence ID" value="KAJ8126464.1"/>
    <property type="molecule type" value="Genomic_DNA"/>
</dbReference>
<sequence>MAEAVVREKLVETGVSLIAASRTVWGNTGRGLVISGELDNSTVYVYSNYATSDFSALSTLGTLSTASTIVFGVVKVPIAKLSNIIGRGYTLAITVSFYTISYILMASSSSIGAYAVGMVLYKIGQSGTNVMTTVLISDITSLRWRGLAIGASYFPYLITPWVSGFIVDSVVSGIGWRWGVGIFAILMPFGASVLICTLIYYQHKAKKAGLVVSKNTTIRSFCSDIDLGGVAIFVTGFAMFLLPITIAGSLADGWNTPWVIALIIIGFFVLLMLPVYEKYVAANPMVPVLYFKNATIVLSILIIATDSLGYNCTHTYLYAWATVSFNMSARDATFFTFTNSVTQCLAGILAGGVMLITGRYKWLVVSGAVVRLIGYGIMIRLRGQQASIAELFAQQVIQGLGSGIIQTALLVPPQIFVPHNQIAQVLSLTLSFKVLGIVIGSAIAGGIYTNTLRPLLWKYLGRGASQALVDELFNSITGVLPSWGTPERVAISFAYTDVMKNFVYTAVGVSALTILISFFLPDVSLPKTHTGLFNDGGLQEEPEDLKDHKQLVSTEKAPIVPVAA</sequence>
<organism evidence="1 2">
    <name type="scientific">Lasiodiplodia mahajangana</name>
    <dbReference type="NCBI Taxonomy" id="1108764"/>
    <lineage>
        <taxon>Eukaryota</taxon>
        <taxon>Fungi</taxon>
        <taxon>Dikarya</taxon>
        <taxon>Ascomycota</taxon>
        <taxon>Pezizomycotina</taxon>
        <taxon>Dothideomycetes</taxon>
        <taxon>Dothideomycetes incertae sedis</taxon>
        <taxon>Botryosphaeriales</taxon>
        <taxon>Botryosphaeriaceae</taxon>
        <taxon>Lasiodiplodia</taxon>
    </lineage>
</organism>
<comment type="caution">
    <text evidence="1">The sequence shown here is derived from an EMBL/GenBank/DDBJ whole genome shotgun (WGS) entry which is preliminary data.</text>
</comment>
<reference evidence="1" key="1">
    <citation type="submission" date="2022-12" db="EMBL/GenBank/DDBJ databases">
        <title>Genome Sequence of Lasiodiplodia mahajangana.</title>
        <authorList>
            <person name="Buettner E."/>
        </authorList>
    </citation>
    <scope>NUCLEOTIDE SEQUENCE</scope>
    <source>
        <strain evidence="1">VT137</strain>
    </source>
</reference>
<dbReference type="Proteomes" id="UP001153332">
    <property type="component" value="Unassembled WGS sequence"/>
</dbReference>
<name>A0ACC2JGJ3_9PEZI</name>
<keyword evidence="2" id="KW-1185">Reference proteome</keyword>
<proteinExistence type="predicted"/>